<evidence type="ECO:0000313" key="2">
    <source>
        <dbReference type="Proteomes" id="UP000651010"/>
    </source>
</evidence>
<dbReference type="SUPFAM" id="SSF54909">
    <property type="entry name" value="Dimeric alpha+beta barrel"/>
    <property type="match status" value="1"/>
</dbReference>
<dbReference type="EMBL" id="JACZZA010000001">
    <property type="protein sequence ID" value="MBE1158805.1"/>
    <property type="molecule type" value="Genomic_DNA"/>
</dbReference>
<keyword evidence="1" id="KW-0503">Monooxygenase</keyword>
<accession>A0ABR9G421</accession>
<gene>
    <name evidence="1" type="ORF">IGX34_00315</name>
</gene>
<dbReference type="InterPro" id="IPR011008">
    <property type="entry name" value="Dimeric_a/b-barrel"/>
</dbReference>
<protein>
    <submittedName>
        <fullName evidence="1">Antibiotic biosynthesis monooxygenase</fullName>
    </submittedName>
</protein>
<dbReference type="Proteomes" id="UP000651010">
    <property type="component" value="Unassembled WGS sequence"/>
</dbReference>
<keyword evidence="2" id="KW-1185">Reference proteome</keyword>
<name>A0ABR9G421_9GAMM</name>
<evidence type="ECO:0000313" key="1">
    <source>
        <dbReference type="EMBL" id="MBE1158805.1"/>
    </source>
</evidence>
<dbReference type="GO" id="GO:0004497">
    <property type="term" value="F:monooxygenase activity"/>
    <property type="evidence" value="ECO:0007669"/>
    <property type="project" value="UniProtKB-KW"/>
</dbReference>
<organism evidence="1 2">
    <name type="scientific">Dyella acidiphila</name>
    <dbReference type="NCBI Taxonomy" id="2775866"/>
    <lineage>
        <taxon>Bacteria</taxon>
        <taxon>Pseudomonadati</taxon>
        <taxon>Pseudomonadota</taxon>
        <taxon>Gammaproteobacteria</taxon>
        <taxon>Lysobacterales</taxon>
        <taxon>Rhodanobacteraceae</taxon>
        <taxon>Dyella</taxon>
    </lineage>
</organism>
<dbReference type="RefSeq" id="WP_192553674.1">
    <property type="nucleotide sequence ID" value="NZ_JACZZA010000001.1"/>
</dbReference>
<reference evidence="1 2" key="1">
    <citation type="submission" date="2020-09" db="EMBL/GenBank/DDBJ databases">
        <title>Dyella sp. 7MK23 isolated from forest soil.</title>
        <authorList>
            <person name="Fu J."/>
        </authorList>
    </citation>
    <scope>NUCLEOTIDE SEQUENCE [LARGE SCALE GENOMIC DNA]</scope>
    <source>
        <strain evidence="1 2">7MK23</strain>
    </source>
</reference>
<comment type="caution">
    <text evidence="1">The sequence shown here is derived from an EMBL/GenBank/DDBJ whole genome shotgun (WGS) entry which is preliminary data.</text>
</comment>
<dbReference type="Gene3D" id="3.30.70.100">
    <property type="match status" value="1"/>
</dbReference>
<keyword evidence="1" id="KW-0560">Oxidoreductase</keyword>
<proteinExistence type="predicted"/>
<sequence>MICRIWHGRTTRARADEYAHFLQQRAIPDYRSVPGNLDVAILRREDGDVTHFLTVTHWTGEQAIRAFAGDDLLKAKYYPEDAEFLLEFESNVQHYEVIAAQAASL</sequence>